<feature type="binding site" evidence="6">
    <location>
        <position position="156"/>
    </location>
    <ligand>
        <name>Fe cation</name>
        <dbReference type="ChEBI" id="CHEBI:24875"/>
    </ligand>
</feature>
<name>A0A2H0UJL2_9BACT</name>
<evidence type="ECO:0000256" key="6">
    <source>
        <dbReference type="HAMAP-Rule" id="MF_01445"/>
    </source>
</evidence>
<dbReference type="PANTHER" id="PTHR11735:SF6">
    <property type="entry name" value="TRNA N6-ADENOSINE THREONYLCARBAMOYLTRANSFERASE, MITOCHONDRIAL"/>
    <property type="match status" value="1"/>
</dbReference>
<comment type="catalytic activity">
    <reaction evidence="5 6">
        <text>L-threonylcarbamoyladenylate + adenosine(37) in tRNA = N(6)-L-threonylcarbamoyladenosine(37) in tRNA + AMP + H(+)</text>
        <dbReference type="Rhea" id="RHEA:37059"/>
        <dbReference type="Rhea" id="RHEA-COMP:10162"/>
        <dbReference type="Rhea" id="RHEA-COMP:10163"/>
        <dbReference type="ChEBI" id="CHEBI:15378"/>
        <dbReference type="ChEBI" id="CHEBI:73682"/>
        <dbReference type="ChEBI" id="CHEBI:74411"/>
        <dbReference type="ChEBI" id="CHEBI:74418"/>
        <dbReference type="ChEBI" id="CHEBI:456215"/>
        <dbReference type="EC" id="2.3.1.234"/>
    </reaction>
</comment>
<comment type="cofactor">
    <cofactor evidence="6">
        <name>Fe(2+)</name>
        <dbReference type="ChEBI" id="CHEBI:29033"/>
    </cofactor>
    <text evidence="6">Binds 1 Fe(2+) ion per subunit.</text>
</comment>
<keyword evidence="1 6" id="KW-0808">Transferase</keyword>
<evidence type="ECO:0000256" key="5">
    <source>
        <dbReference type="ARBA" id="ARBA00048117"/>
    </source>
</evidence>
<comment type="caution">
    <text evidence="8">The sequence shown here is derived from an EMBL/GenBank/DDBJ whole genome shotgun (WGS) entry which is preliminary data.</text>
</comment>
<dbReference type="Pfam" id="PF00814">
    <property type="entry name" value="TsaD"/>
    <property type="match status" value="2"/>
</dbReference>
<organism evidence="8 9">
    <name type="scientific">Candidatus Kaiserbacteria bacterium CG10_big_fil_rev_8_21_14_0_10_44_10</name>
    <dbReference type="NCBI Taxonomy" id="1974606"/>
    <lineage>
        <taxon>Bacteria</taxon>
        <taxon>Candidatus Kaiseribacteriota</taxon>
    </lineage>
</organism>
<feature type="binding site" evidence="6">
    <location>
        <position position="228"/>
    </location>
    <ligand>
        <name>substrate</name>
    </ligand>
</feature>
<dbReference type="PROSITE" id="PS01016">
    <property type="entry name" value="GLYCOPROTEASE"/>
    <property type="match status" value="1"/>
</dbReference>
<protein>
    <recommendedName>
        <fullName evidence="6">tRNA N6-adenosine threonylcarbamoyltransferase</fullName>
        <ecNumber evidence="6">2.3.1.234</ecNumber>
    </recommendedName>
    <alternativeName>
        <fullName evidence="6">N6-L-threonylcarbamoyladenine synthase</fullName>
        <shortName evidence="6">t(6)A synthase</shortName>
    </alternativeName>
    <alternativeName>
        <fullName evidence="6">t(6)A37 threonylcarbamoyladenosine biosynthesis protein TsaD</fullName>
    </alternativeName>
    <alternativeName>
        <fullName evidence="6">tRNA threonylcarbamoyladenosine biosynthesis protein TsaD</fullName>
    </alternativeName>
</protein>
<comment type="similarity">
    <text evidence="6">Belongs to the KAE1 / TsaD family.</text>
</comment>
<dbReference type="NCBIfam" id="TIGR00329">
    <property type="entry name" value="gcp_kae1"/>
    <property type="match status" value="1"/>
</dbReference>
<dbReference type="GO" id="GO:0005737">
    <property type="term" value="C:cytoplasm"/>
    <property type="evidence" value="ECO:0007669"/>
    <property type="project" value="UniProtKB-SubCell"/>
</dbReference>
<dbReference type="Gene3D" id="3.30.420.40">
    <property type="match status" value="2"/>
</dbReference>
<feature type="binding site" evidence="6">
    <location>
        <position position="215"/>
    </location>
    <ligand>
        <name>substrate</name>
    </ligand>
</feature>
<evidence type="ECO:0000256" key="4">
    <source>
        <dbReference type="ARBA" id="ARBA00023315"/>
    </source>
</evidence>
<feature type="binding site" evidence="6">
    <location>
        <begin position="182"/>
        <end position="186"/>
    </location>
    <ligand>
        <name>substrate</name>
    </ligand>
</feature>
<dbReference type="PANTHER" id="PTHR11735">
    <property type="entry name" value="TRNA N6-ADENOSINE THREONYLCARBAMOYLTRANSFERASE"/>
    <property type="match status" value="1"/>
</dbReference>
<comment type="function">
    <text evidence="6">Required for the formation of a threonylcarbamoyl group on adenosine at position 37 (t(6)A37) in tRNAs that read codons beginning with adenine. Is involved in the transfer of the threonylcarbamoyl moiety of threonylcarbamoyl-AMP (TC-AMP) to the N6 group of A37, together with TsaE and TsaB. TsaD likely plays a direct catalytic role in this reaction.</text>
</comment>
<evidence type="ECO:0000256" key="1">
    <source>
        <dbReference type="ARBA" id="ARBA00022679"/>
    </source>
</evidence>
<evidence type="ECO:0000256" key="3">
    <source>
        <dbReference type="ARBA" id="ARBA00022723"/>
    </source>
</evidence>
<dbReference type="PRINTS" id="PR00789">
    <property type="entry name" value="OSIALOPTASE"/>
</dbReference>
<keyword evidence="3 6" id="KW-0479">Metal-binding</keyword>
<dbReference type="GO" id="GO:0005506">
    <property type="term" value="F:iron ion binding"/>
    <property type="evidence" value="ECO:0007669"/>
    <property type="project" value="UniProtKB-UniRule"/>
</dbReference>
<feature type="domain" description="Gcp-like" evidence="7">
    <location>
        <begin position="115"/>
        <end position="360"/>
    </location>
</feature>
<feature type="binding site" evidence="6">
    <location>
        <position position="324"/>
    </location>
    <ligand>
        <name>substrate</name>
    </ligand>
</feature>
<keyword evidence="6" id="KW-0963">Cytoplasm</keyword>
<feature type="binding site" evidence="6">
    <location>
        <position position="160"/>
    </location>
    <ligand>
        <name>Fe cation</name>
        <dbReference type="ChEBI" id="CHEBI:24875"/>
    </ligand>
</feature>
<dbReference type="EMBL" id="PFBG01000020">
    <property type="protein sequence ID" value="PIR85886.1"/>
    <property type="molecule type" value="Genomic_DNA"/>
</dbReference>
<comment type="caution">
    <text evidence="6">Lacks conserved residue(s) required for the propagation of feature annotation.</text>
</comment>
<evidence type="ECO:0000313" key="8">
    <source>
        <dbReference type="EMBL" id="PIR85886.1"/>
    </source>
</evidence>
<feature type="binding site" evidence="6">
    <location>
        <position position="354"/>
    </location>
    <ligand>
        <name>Fe cation</name>
        <dbReference type="ChEBI" id="CHEBI:24875"/>
    </ligand>
</feature>
<dbReference type="Proteomes" id="UP000229612">
    <property type="component" value="Unassembled WGS sequence"/>
</dbReference>
<dbReference type="InterPro" id="IPR043129">
    <property type="entry name" value="ATPase_NBD"/>
</dbReference>
<dbReference type="EC" id="2.3.1.234" evidence="6"/>
<evidence type="ECO:0000256" key="2">
    <source>
        <dbReference type="ARBA" id="ARBA00022694"/>
    </source>
</evidence>
<keyword evidence="2 6" id="KW-0819">tRNA processing</keyword>
<evidence type="ECO:0000313" key="9">
    <source>
        <dbReference type="Proteomes" id="UP000229612"/>
    </source>
</evidence>
<evidence type="ECO:0000259" key="7">
    <source>
        <dbReference type="Pfam" id="PF00814"/>
    </source>
</evidence>
<dbReference type="InterPro" id="IPR017860">
    <property type="entry name" value="Peptidase_M22_CS"/>
</dbReference>
<gene>
    <name evidence="6" type="primary">tsaD</name>
    <name evidence="8" type="ORF">COU14_01820</name>
</gene>
<proteinExistence type="inferred from homology"/>
<dbReference type="SUPFAM" id="SSF53067">
    <property type="entry name" value="Actin-like ATPase domain"/>
    <property type="match status" value="2"/>
</dbReference>
<dbReference type="GO" id="GO:0061711">
    <property type="term" value="F:tRNA N(6)-L-threonylcarbamoyladenine synthase activity"/>
    <property type="evidence" value="ECO:0007669"/>
    <property type="project" value="UniProtKB-EC"/>
</dbReference>
<accession>A0A2H0UJL2</accession>
<comment type="subcellular location">
    <subcellularLocation>
        <location evidence="6">Cytoplasm</location>
    </subcellularLocation>
</comment>
<keyword evidence="6" id="KW-0408">Iron</keyword>
<dbReference type="InterPro" id="IPR000905">
    <property type="entry name" value="Gcp-like_dom"/>
</dbReference>
<dbReference type="InterPro" id="IPR022450">
    <property type="entry name" value="TsaD"/>
</dbReference>
<reference evidence="9" key="1">
    <citation type="submission" date="2017-09" db="EMBL/GenBank/DDBJ databases">
        <title>Depth-based differentiation of microbial function through sediment-hosted aquifers and enrichment of novel symbionts in the deep terrestrial subsurface.</title>
        <authorList>
            <person name="Probst A.J."/>
            <person name="Ladd B."/>
            <person name="Jarett J.K."/>
            <person name="Geller-Mcgrath D.E."/>
            <person name="Sieber C.M.K."/>
            <person name="Emerson J.B."/>
            <person name="Anantharaman K."/>
            <person name="Thomas B.C."/>
            <person name="Malmstrom R."/>
            <person name="Stieglmeier M."/>
            <person name="Klingl A."/>
            <person name="Woyke T."/>
            <person name="Ryan C.M."/>
            <person name="Banfield J.F."/>
        </authorList>
    </citation>
    <scope>NUCLEOTIDE SEQUENCE [LARGE SCALE GENOMIC DNA]</scope>
</reference>
<feature type="domain" description="Gcp-like" evidence="7">
    <location>
        <begin position="30"/>
        <end position="72"/>
    </location>
</feature>
<dbReference type="InterPro" id="IPR017861">
    <property type="entry name" value="KAE1/TsaD"/>
</dbReference>
<sequence length="395" mass="42938">MKILSIETSCDETAVSLIEATGDFPNAEYKILGNSLFSQIDIHREYGGVFPAVAKREHAKTLVPMLKKTLEEGFSGTYSKSADSSIPSIEIVTELLEREIGLFDELKSYCESHAKPDIDLIAVTAGPGLEPTLWVGVNFAKALSLIWNIPVVGVNHMEGHVLSSVFDGAHLAKLQFPALSLLISGGHTELIKMDDWSSYQKVGQTRDDAVGEAFDKVARLVGLPYPGGPEISRLASEARGANLPPFQKLPRPMLDSGDLDFSFSGLKTAVRYAVQDKELSEDEIRSVAREFEDSVTEVLLKKTEASINTYNIKSLILGGGVSANSYIRNTFTEFFSREYPDLELYLPDPKLSTDNSIMIALAGHARAALALAPNLESLAPLVASGNRSLSEESSL</sequence>
<dbReference type="HAMAP" id="MF_01445">
    <property type="entry name" value="TsaD"/>
    <property type="match status" value="1"/>
</dbReference>
<dbReference type="AlphaFoldDB" id="A0A2H0UJL2"/>
<dbReference type="GO" id="GO:0002949">
    <property type="term" value="P:tRNA threonylcarbamoyladenosine modification"/>
    <property type="evidence" value="ECO:0007669"/>
    <property type="project" value="UniProtKB-UniRule"/>
</dbReference>
<keyword evidence="4 6" id="KW-0012">Acyltransferase</keyword>